<evidence type="ECO:0000259" key="1">
    <source>
        <dbReference type="Pfam" id="PF04230"/>
    </source>
</evidence>
<sequence length="379" mass="43403">MKIAILTQPLGKNYGGIMQAWALQQVLKGMGYEPTTIDRRPTARSIAFKLTQIIYRHTMKAIGKRKGIFDSTRHMQHATRNMQNFIVQHIAMSEEMDNTIKIKKHFERHEYYAVIVGSDQTWRPSYSPNIYNYFLDFIPNSNIKRISYASSFGVDHWEYSKLETIKCQELAQKFDAISVREYSGINLCNLHLNTRAEAVLDPTLLLSPEDYARAFKLCDTSPKEEKLFTYILDATQKKKTAIKILEKTLGLAAYSSQPNSYFGSSESENIQDYTFPMVESWIQSIFDSEFVLTDSFHGCAFSIIFNKPFIVLGNIDRGLSRFTSLLDALDLGSRITSGTDADLIRLTNEKINWDSVNKKLDLLKLESLSFLKSNLSLKK</sequence>
<dbReference type="GO" id="GO:0016740">
    <property type="term" value="F:transferase activity"/>
    <property type="evidence" value="ECO:0007669"/>
    <property type="project" value="UniProtKB-KW"/>
</dbReference>
<evidence type="ECO:0000313" key="3">
    <source>
        <dbReference type="Proteomes" id="UP000295254"/>
    </source>
</evidence>
<keyword evidence="2" id="KW-0808">Transferase</keyword>
<dbReference type="EMBL" id="RRZK01000028">
    <property type="protein sequence ID" value="TDB59250.1"/>
    <property type="molecule type" value="Genomic_DNA"/>
</dbReference>
<accession>A0A1H2MPL3</accession>
<keyword evidence="3" id="KW-1185">Reference proteome</keyword>
<proteinExistence type="predicted"/>
<evidence type="ECO:0000313" key="2">
    <source>
        <dbReference type="EMBL" id="TDB59250.1"/>
    </source>
</evidence>
<dbReference type="AlphaFoldDB" id="A0A1H2MPL3"/>
<reference evidence="3" key="1">
    <citation type="journal article" date="2019" name="bioRxiv">
        <title>Bacterially produced spermidine induces plant systemic susceptibility to pathogens.</title>
        <authorList>
            <person name="Melnyk R.A."/>
            <person name="Beskrovnaya P.A."/>
            <person name="Liu Z."/>
            <person name="Song Y."/>
            <person name="Haney C.H."/>
        </authorList>
    </citation>
    <scope>NUCLEOTIDE SEQUENCE [LARGE SCALE GENOMIC DNA]</scope>
    <source>
        <strain evidence="3">Dha-51</strain>
    </source>
</reference>
<dbReference type="Pfam" id="PF04230">
    <property type="entry name" value="PS_pyruv_trans"/>
    <property type="match status" value="1"/>
</dbReference>
<dbReference type="Proteomes" id="UP000295254">
    <property type="component" value="Unassembled WGS sequence"/>
</dbReference>
<dbReference type="InterPro" id="IPR007345">
    <property type="entry name" value="Polysacch_pyruvyl_Trfase"/>
</dbReference>
<gene>
    <name evidence="2" type="ORF">EIY72_19595</name>
</gene>
<name>A0A1H2MPL3_PSEVA</name>
<protein>
    <submittedName>
        <fullName evidence="2">Polysaccharide pyruvyl transferase family protein</fullName>
    </submittedName>
</protein>
<organism evidence="2 3">
    <name type="scientific">Pseudomonas vancouverensis</name>
    <dbReference type="NCBI Taxonomy" id="95300"/>
    <lineage>
        <taxon>Bacteria</taxon>
        <taxon>Pseudomonadati</taxon>
        <taxon>Pseudomonadota</taxon>
        <taxon>Gammaproteobacteria</taxon>
        <taxon>Pseudomonadales</taxon>
        <taxon>Pseudomonadaceae</taxon>
        <taxon>Pseudomonas</taxon>
    </lineage>
</organism>
<dbReference type="RefSeq" id="WP_093217673.1">
    <property type="nucleotide sequence ID" value="NZ_LT629803.1"/>
</dbReference>
<dbReference type="OrthoDB" id="9799278at2"/>
<feature type="domain" description="Polysaccharide pyruvyl transferase" evidence="1">
    <location>
        <begin position="13"/>
        <end position="314"/>
    </location>
</feature>
<comment type="caution">
    <text evidence="2">The sequence shown here is derived from an EMBL/GenBank/DDBJ whole genome shotgun (WGS) entry which is preliminary data.</text>
</comment>
<dbReference type="STRING" id="95300.SAMN05216558_1081"/>